<dbReference type="STRING" id="84022.CACET_c28490"/>
<dbReference type="KEGG" id="cace:CACET_c28490"/>
<sequence length="54" mass="6312">MLDDNKKLTGEIEKVRYQLIKLIEAKKGNLLHPEVVKLSKFLDKLLVKYTQSKI</sequence>
<dbReference type="PATRIC" id="fig|84022.6.peg.2891"/>
<dbReference type="InterPro" id="IPR036638">
    <property type="entry name" value="HLH_DNA-bd_sf"/>
</dbReference>
<dbReference type="InterPro" id="IPR037208">
    <property type="entry name" value="Spo0E-like_sf"/>
</dbReference>
<dbReference type="EMBL" id="CP009687">
    <property type="protein sequence ID" value="AKL96294.1"/>
    <property type="molecule type" value="Genomic_DNA"/>
</dbReference>
<dbReference type="Pfam" id="PF09388">
    <property type="entry name" value="SpoOE-like"/>
    <property type="match status" value="1"/>
</dbReference>
<evidence type="ECO:0000313" key="2">
    <source>
        <dbReference type="Proteomes" id="UP000035704"/>
    </source>
</evidence>
<dbReference type="InterPro" id="IPR018540">
    <property type="entry name" value="Spo0E-like"/>
</dbReference>
<organism evidence="1 2">
    <name type="scientific">Clostridium aceticum</name>
    <dbReference type="NCBI Taxonomy" id="84022"/>
    <lineage>
        <taxon>Bacteria</taxon>
        <taxon>Bacillati</taxon>
        <taxon>Bacillota</taxon>
        <taxon>Clostridia</taxon>
        <taxon>Eubacteriales</taxon>
        <taxon>Clostridiaceae</taxon>
        <taxon>Clostridium</taxon>
    </lineage>
</organism>
<accession>A0A0G3WFS8</accession>
<name>A0A0G3WFS8_9CLOT</name>
<dbReference type="RefSeq" id="WP_158386077.1">
    <property type="nucleotide sequence ID" value="NZ_CP009687.1"/>
</dbReference>
<dbReference type="Gene3D" id="4.10.280.10">
    <property type="entry name" value="Helix-loop-helix DNA-binding domain"/>
    <property type="match status" value="1"/>
</dbReference>
<dbReference type="GO" id="GO:0043937">
    <property type="term" value="P:regulation of sporulation"/>
    <property type="evidence" value="ECO:0007669"/>
    <property type="project" value="InterPro"/>
</dbReference>
<protein>
    <submittedName>
        <fullName evidence="1">Spo0E like sporulation regulatory protein</fullName>
    </submittedName>
</protein>
<dbReference type="Proteomes" id="UP000035704">
    <property type="component" value="Chromosome"/>
</dbReference>
<reference evidence="1 2" key="1">
    <citation type="submission" date="2014-10" db="EMBL/GenBank/DDBJ databases">
        <title>Genome sequence of Clostridium aceticum DSM 1496.</title>
        <authorList>
            <person name="Poehlein A."/>
            <person name="Schiel-Bengelsdorf B."/>
            <person name="Gottschalk G."/>
            <person name="Duerre P."/>
            <person name="Daniel R."/>
        </authorList>
    </citation>
    <scope>NUCLEOTIDE SEQUENCE [LARGE SCALE GENOMIC DNA]</scope>
    <source>
        <strain evidence="1 2">DSM 1496</strain>
    </source>
</reference>
<proteinExistence type="predicted"/>
<gene>
    <name evidence="1" type="ORF">CACET_c28490</name>
</gene>
<dbReference type="GO" id="GO:0046983">
    <property type="term" value="F:protein dimerization activity"/>
    <property type="evidence" value="ECO:0007669"/>
    <property type="project" value="InterPro"/>
</dbReference>
<dbReference type="AlphaFoldDB" id="A0A0G3WFS8"/>
<evidence type="ECO:0000313" key="1">
    <source>
        <dbReference type="EMBL" id="AKL96294.1"/>
    </source>
</evidence>
<dbReference type="SUPFAM" id="SSF140500">
    <property type="entry name" value="BAS1536-like"/>
    <property type="match status" value="1"/>
</dbReference>
<keyword evidence="2" id="KW-1185">Reference proteome</keyword>